<protein>
    <submittedName>
        <fullName evidence="3">Siderophore-interacting protein</fullName>
    </submittedName>
</protein>
<dbReference type="InterPro" id="IPR017927">
    <property type="entry name" value="FAD-bd_FR_type"/>
</dbReference>
<sequence>MSMHTSAALFRDADPVGLLDAVAADLTAQDVTYARENGALECDTGIGQLRLCPETGALRIEVSCGSASNLHMLCEGVSARLDRLRGTAVALDWSGTERRTGGLPPNVRIARILSKERIGTRFLRLRLAAEDLGDFALSGLHIRLLIPSAGRPPIWPHLNDKGRTVWPSAEDGMAMPAYTIRDIDAGAGWLDVDIFVHGRGPTCRWADEVRPGAEVGISGPGGGWMPPGRRWLMAGDETALPAIARILEAAPADTEGDVLIEVDTIDDRLDLSVPPGIRLRWLHRADGDDIVDTMMKTALPQGPERHIWFAAEKTRAAKVRTWLRASEDVGPKESYVAGYWTETET</sequence>
<evidence type="ECO:0000313" key="3">
    <source>
        <dbReference type="EMBL" id="ETW14527.1"/>
    </source>
</evidence>
<reference evidence="3 4" key="1">
    <citation type="journal article" date="2014" name="Antonie Van Leeuwenhoek">
        <title>Roseivivax atlanticus sp. nov., isolated from surface seawater of the Atlantic Ocean.</title>
        <authorList>
            <person name="Li G."/>
            <person name="Lai Q."/>
            <person name="Liu X."/>
            <person name="Sun F."/>
            <person name="Shao Z."/>
        </authorList>
    </citation>
    <scope>NUCLEOTIDE SEQUENCE [LARGE SCALE GENOMIC DNA]</scope>
    <source>
        <strain evidence="3 4">22II-s10s</strain>
    </source>
</reference>
<dbReference type="InterPro" id="IPR013113">
    <property type="entry name" value="SIP_FAD-bd"/>
</dbReference>
<dbReference type="InterPro" id="IPR039374">
    <property type="entry name" value="SIP_fam"/>
</dbReference>
<keyword evidence="4" id="KW-1185">Reference proteome</keyword>
<comment type="similarity">
    <text evidence="1">Belongs to the SIP oxidoreductase family.</text>
</comment>
<dbReference type="AlphaFoldDB" id="W4HP45"/>
<evidence type="ECO:0000256" key="1">
    <source>
        <dbReference type="ARBA" id="ARBA00035644"/>
    </source>
</evidence>
<gene>
    <name evidence="3" type="ORF">ATO8_01420</name>
</gene>
<dbReference type="PROSITE" id="PS51384">
    <property type="entry name" value="FAD_FR"/>
    <property type="match status" value="1"/>
</dbReference>
<dbReference type="Gene3D" id="3.40.50.80">
    <property type="entry name" value="Nucleotide-binding domain of ferredoxin-NADP reductase (FNR) module"/>
    <property type="match status" value="1"/>
</dbReference>
<name>W4HP45_9RHOB</name>
<dbReference type="Pfam" id="PF04954">
    <property type="entry name" value="SIP"/>
    <property type="match status" value="1"/>
</dbReference>
<dbReference type="PANTHER" id="PTHR30157">
    <property type="entry name" value="FERRIC REDUCTASE, NADPH-DEPENDENT"/>
    <property type="match status" value="1"/>
</dbReference>
<evidence type="ECO:0000313" key="4">
    <source>
        <dbReference type="Proteomes" id="UP000019063"/>
    </source>
</evidence>
<dbReference type="STRING" id="1379903.ATO8_01420"/>
<evidence type="ECO:0000259" key="2">
    <source>
        <dbReference type="PROSITE" id="PS51384"/>
    </source>
</evidence>
<comment type="caution">
    <text evidence="3">The sequence shown here is derived from an EMBL/GenBank/DDBJ whole genome shotgun (WGS) entry which is preliminary data.</text>
</comment>
<accession>W4HP45</accession>
<dbReference type="Proteomes" id="UP000019063">
    <property type="component" value="Unassembled WGS sequence"/>
</dbReference>
<feature type="domain" description="FAD-binding FR-type" evidence="2">
    <location>
        <begin position="105"/>
        <end position="227"/>
    </location>
</feature>
<dbReference type="SUPFAM" id="SSF63380">
    <property type="entry name" value="Riboflavin synthase domain-like"/>
    <property type="match status" value="1"/>
</dbReference>
<dbReference type="InterPro" id="IPR017938">
    <property type="entry name" value="Riboflavin_synthase-like_b-brl"/>
</dbReference>
<dbReference type="Gene3D" id="2.40.30.10">
    <property type="entry name" value="Translation factors"/>
    <property type="match status" value="1"/>
</dbReference>
<dbReference type="RefSeq" id="WP_051487310.1">
    <property type="nucleotide sequence ID" value="NZ_AQQW01000001.1"/>
</dbReference>
<dbReference type="EMBL" id="AQQW01000001">
    <property type="protein sequence ID" value="ETW14527.1"/>
    <property type="molecule type" value="Genomic_DNA"/>
</dbReference>
<dbReference type="CDD" id="cd06193">
    <property type="entry name" value="siderophore_interacting"/>
    <property type="match status" value="1"/>
</dbReference>
<dbReference type="InterPro" id="IPR039261">
    <property type="entry name" value="FNR_nucleotide-bd"/>
</dbReference>
<dbReference type="InterPro" id="IPR007037">
    <property type="entry name" value="SIP_rossman_dom"/>
</dbReference>
<proteinExistence type="inferred from homology"/>
<dbReference type="GO" id="GO:0016491">
    <property type="term" value="F:oxidoreductase activity"/>
    <property type="evidence" value="ECO:0007669"/>
    <property type="project" value="InterPro"/>
</dbReference>
<organism evidence="3 4">
    <name type="scientific">Roseivivax marinus</name>
    <dbReference type="NCBI Taxonomy" id="1379903"/>
    <lineage>
        <taxon>Bacteria</taxon>
        <taxon>Pseudomonadati</taxon>
        <taxon>Pseudomonadota</taxon>
        <taxon>Alphaproteobacteria</taxon>
        <taxon>Rhodobacterales</taxon>
        <taxon>Roseobacteraceae</taxon>
        <taxon>Roseivivax</taxon>
    </lineage>
</organism>
<dbReference type="eggNOG" id="COG2375">
    <property type="taxonomic scope" value="Bacteria"/>
</dbReference>
<dbReference type="PANTHER" id="PTHR30157:SF0">
    <property type="entry name" value="NADPH-DEPENDENT FERRIC-CHELATE REDUCTASE"/>
    <property type="match status" value="1"/>
</dbReference>
<dbReference type="Pfam" id="PF08021">
    <property type="entry name" value="FAD_binding_9"/>
    <property type="match status" value="1"/>
</dbReference>